<sequence length="465" mass="51712">MQYMNTFGRSPRPPWPSQRYISLSPVRFANRAGLKEKLYTLASSRKSKTGEPRDRSRANTQYCSAGDGPSVVGTSRAAFEHQRVFIRLLREELEDPSAFALRPMQWSRDIRIVALAYNLWAADMRLLEERERDPKILDVGWTVFDTPRRSTSLSVMEARHIVLEENRLLNNHGAKRLPFINGTTETLNRISLASQLQQLFSLPPDGRLASPMMLLVHNARATLDILRALGVDTSRWVSGISDILYSPYDHNRSSRWEGHRRDMDERTPTRSARSQSPRARQAGGTRPRSPHRSTAGLPSVYVVDVRDMYLTMNGRQTRDDNILSNARDLCIEDEALGNNATVQGESSPGNDWCAGNESRLLGCMWSSMARGPAVDEQCVLRWRQTEPVPGTSNTASESTVTASATTEASVDPDDSDFDPNDLPTGNVAAPTQAATFGSFQSGASRGNVYVMDPEGGGDDDEEDSF</sequence>
<dbReference type="OrthoDB" id="3235609at2759"/>
<feature type="compositionally biased region" description="Acidic residues" evidence="1">
    <location>
        <begin position="455"/>
        <end position="465"/>
    </location>
</feature>
<dbReference type="EMBL" id="KV722507">
    <property type="protein sequence ID" value="OCH86890.1"/>
    <property type="molecule type" value="Genomic_DNA"/>
</dbReference>
<organism evidence="2 3">
    <name type="scientific">Obba rivulosa</name>
    <dbReference type="NCBI Taxonomy" id="1052685"/>
    <lineage>
        <taxon>Eukaryota</taxon>
        <taxon>Fungi</taxon>
        <taxon>Dikarya</taxon>
        <taxon>Basidiomycota</taxon>
        <taxon>Agaricomycotina</taxon>
        <taxon>Agaricomycetes</taxon>
        <taxon>Polyporales</taxon>
        <taxon>Gelatoporiaceae</taxon>
        <taxon>Obba</taxon>
    </lineage>
</organism>
<protein>
    <submittedName>
        <fullName evidence="2">Uncharacterized protein</fullName>
    </submittedName>
</protein>
<dbReference type="AlphaFoldDB" id="A0A8E2DGB0"/>
<proteinExistence type="predicted"/>
<feature type="region of interest" description="Disordered" evidence="1">
    <location>
        <begin position="251"/>
        <end position="297"/>
    </location>
</feature>
<feature type="compositionally biased region" description="Polar residues" evidence="1">
    <location>
        <begin position="432"/>
        <end position="444"/>
    </location>
</feature>
<feature type="compositionally biased region" description="Low complexity" evidence="1">
    <location>
        <begin position="391"/>
        <end position="409"/>
    </location>
</feature>
<feature type="compositionally biased region" description="Basic and acidic residues" evidence="1">
    <location>
        <begin position="48"/>
        <end position="57"/>
    </location>
</feature>
<keyword evidence="3" id="KW-1185">Reference proteome</keyword>
<reference evidence="2 3" key="1">
    <citation type="submission" date="2016-07" db="EMBL/GenBank/DDBJ databases">
        <title>Draft genome of the white-rot fungus Obba rivulosa 3A-2.</title>
        <authorList>
            <consortium name="DOE Joint Genome Institute"/>
            <person name="Miettinen O."/>
            <person name="Riley R."/>
            <person name="Acob R."/>
            <person name="Barry K."/>
            <person name="Cullen D."/>
            <person name="De Vries R."/>
            <person name="Hainaut M."/>
            <person name="Hatakka A."/>
            <person name="Henrissat B."/>
            <person name="Hilden K."/>
            <person name="Kuo R."/>
            <person name="Labutti K."/>
            <person name="Lipzen A."/>
            <person name="Makela M.R."/>
            <person name="Sandor L."/>
            <person name="Spatafora J.W."/>
            <person name="Grigoriev I.V."/>
            <person name="Hibbett D.S."/>
        </authorList>
    </citation>
    <scope>NUCLEOTIDE SEQUENCE [LARGE SCALE GENOMIC DNA]</scope>
    <source>
        <strain evidence="2 3">3A-2</strain>
    </source>
</reference>
<evidence type="ECO:0000313" key="2">
    <source>
        <dbReference type="EMBL" id="OCH86890.1"/>
    </source>
</evidence>
<name>A0A8E2DGB0_9APHY</name>
<feature type="region of interest" description="Disordered" evidence="1">
    <location>
        <begin position="386"/>
        <end position="465"/>
    </location>
</feature>
<dbReference type="Proteomes" id="UP000250043">
    <property type="component" value="Unassembled WGS sequence"/>
</dbReference>
<feature type="compositionally biased region" description="Acidic residues" evidence="1">
    <location>
        <begin position="410"/>
        <end position="419"/>
    </location>
</feature>
<accession>A0A8E2DGB0</accession>
<feature type="region of interest" description="Disordered" evidence="1">
    <location>
        <begin position="43"/>
        <end position="67"/>
    </location>
</feature>
<feature type="compositionally biased region" description="Basic and acidic residues" evidence="1">
    <location>
        <begin position="251"/>
        <end position="268"/>
    </location>
</feature>
<feature type="compositionally biased region" description="Low complexity" evidence="1">
    <location>
        <begin position="269"/>
        <end position="282"/>
    </location>
</feature>
<evidence type="ECO:0000313" key="3">
    <source>
        <dbReference type="Proteomes" id="UP000250043"/>
    </source>
</evidence>
<gene>
    <name evidence="2" type="ORF">OBBRIDRAFT_796710</name>
</gene>
<evidence type="ECO:0000256" key="1">
    <source>
        <dbReference type="SAM" id="MobiDB-lite"/>
    </source>
</evidence>